<feature type="compositionally biased region" description="Polar residues" evidence="2">
    <location>
        <begin position="168"/>
        <end position="184"/>
    </location>
</feature>
<evidence type="ECO:0000256" key="2">
    <source>
        <dbReference type="SAM" id="MobiDB-lite"/>
    </source>
</evidence>
<dbReference type="Gene3D" id="2.40.50.100">
    <property type="match status" value="1"/>
</dbReference>
<reference evidence="4 5" key="1">
    <citation type="submission" date="2020-12" db="EMBL/GenBank/DDBJ databases">
        <authorList>
            <person name="Shan Y."/>
        </authorList>
    </citation>
    <scope>NUCLEOTIDE SEQUENCE [LARGE SCALE GENOMIC DNA]</scope>
    <source>
        <strain evidence="5">csc3.9</strain>
    </source>
</reference>
<name>A0A7T4R1A9_9GAMM</name>
<evidence type="ECO:0000259" key="3">
    <source>
        <dbReference type="PROSITE" id="PS50968"/>
    </source>
</evidence>
<feature type="domain" description="Lipoyl-binding" evidence="3">
    <location>
        <begin position="91"/>
        <end position="160"/>
    </location>
</feature>
<gene>
    <name evidence="4" type="ORF">I6N98_01520</name>
</gene>
<dbReference type="CDD" id="cd06850">
    <property type="entry name" value="biotinyl_domain"/>
    <property type="match status" value="1"/>
</dbReference>
<dbReference type="PROSITE" id="PS50968">
    <property type="entry name" value="BIOTINYL_LIPOYL"/>
    <property type="match status" value="1"/>
</dbReference>
<dbReference type="RefSeq" id="WP_198570074.1">
    <property type="nucleotide sequence ID" value="NZ_CP066167.1"/>
</dbReference>
<dbReference type="PANTHER" id="PTHR45266:SF3">
    <property type="entry name" value="OXALOACETATE DECARBOXYLASE ALPHA CHAIN"/>
    <property type="match status" value="1"/>
</dbReference>
<dbReference type="InterPro" id="IPR000089">
    <property type="entry name" value="Biotin_lipoyl"/>
</dbReference>
<keyword evidence="5" id="KW-1185">Reference proteome</keyword>
<sequence length="184" mass="19872">MQPLYLIGEQQHAVTPLKRNDRIWLEIDGHAVDVQFTELGPHRGEIIVNGHLKSYHVAQEGQTLFVHCAGKTWRLEAKDEFEASRSSEAGAGEIRAPMPGVLVESFASTGDRVEAGQTVLLIESMKLQTEIKATVSGVISVADLAAGEAFEKGALLTVIEADSEGESVVQTDADSSAMNSEDKR</sequence>
<evidence type="ECO:0000313" key="4">
    <source>
        <dbReference type="EMBL" id="QQD18583.1"/>
    </source>
</evidence>
<dbReference type="SUPFAM" id="SSF51230">
    <property type="entry name" value="Single hybrid motif"/>
    <property type="match status" value="1"/>
</dbReference>
<dbReference type="InterPro" id="IPR011053">
    <property type="entry name" value="Single_hybrid_motif"/>
</dbReference>
<dbReference type="Proteomes" id="UP000596063">
    <property type="component" value="Chromosome"/>
</dbReference>
<protein>
    <recommendedName>
        <fullName evidence="3">Lipoyl-binding domain-containing protein</fullName>
    </recommendedName>
</protein>
<dbReference type="Pfam" id="PF00364">
    <property type="entry name" value="Biotin_lipoyl"/>
    <property type="match status" value="1"/>
</dbReference>
<dbReference type="KEGG" id="snan:I6N98_01520"/>
<dbReference type="PANTHER" id="PTHR45266">
    <property type="entry name" value="OXALOACETATE DECARBOXYLASE ALPHA CHAIN"/>
    <property type="match status" value="1"/>
</dbReference>
<feature type="region of interest" description="Disordered" evidence="2">
    <location>
        <begin position="164"/>
        <end position="184"/>
    </location>
</feature>
<proteinExistence type="predicted"/>
<evidence type="ECO:0000256" key="1">
    <source>
        <dbReference type="ARBA" id="ARBA00023267"/>
    </source>
</evidence>
<dbReference type="AlphaFoldDB" id="A0A7T4R1A9"/>
<evidence type="ECO:0000313" key="5">
    <source>
        <dbReference type="Proteomes" id="UP000596063"/>
    </source>
</evidence>
<organism evidence="4 5">
    <name type="scientific">Spongiibacter nanhainus</name>
    <dbReference type="NCBI Taxonomy" id="2794344"/>
    <lineage>
        <taxon>Bacteria</taxon>
        <taxon>Pseudomonadati</taxon>
        <taxon>Pseudomonadota</taxon>
        <taxon>Gammaproteobacteria</taxon>
        <taxon>Cellvibrionales</taxon>
        <taxon>Spongiibacteraceae</taxon>
        <taxon>Spongiibacter</taxon>
    </lineage>
</organism>
<accession>A0A7T4R1A9</accession>
<dbReference type="InterPro" id="IPR050709">
    <property type="entry name" value="Biotin_Carboxyl_Carrier/Decarb"/>
</dbReference>
<dbReference type="EMBL" id="CP066167">
    <property type="protein sequence ID" value="QQD18583.1"/>
    <property type="molecule type" value="Genomic_DNA"/>
</dbReference>
<keyword evidence="1" id="KW-0092">Biotin</keyword>